<feature type="region of interest" description="Disordered" evidence="1">
    <location>
        <begin position="382"/>
        <end position="402"/>
    </location>
</feature>
<comment type="caution">
    <text evidence="2">The sequence shown here is derived from an EMBL/GenBank/DDBJ whole genome shotgun (WGS) entry which is preliminary data.</text>
</comment>
<organism evidence="2 3">
    <name type="scientific">candidate division WWE3 bacterium</name>
    <dbReference type="NCBI Taxonomy" id="2053526"/>
    <lineage>
        <taxon>Bacteria</taxon>
        <taxon>Katanobacteria</taxon>
    </lineage>
</organism>
<feature type="compositionally biased region" description="Low complexity" evidence="1">
    <location>
        <begin position="384"/>
        <end position="395"/>
    </location>
</feature>
<feature type="region of interest" description="Disordered" evidence="1">
    <location>
        <begin position="1"/>
        <end position="43"/>
    </location>
</feature>
<protein>
    <submittedName>
        <fullName evidence="2">Uncharacterized protein</fullName>
    </submittedName>
</protein>
<evidence type="ECO:0000313" key="2">
    <source>
        <dbReference type="EMBL" id="MBE7525009.1"/>
    </source>
</evidence>
<feature type="compositionally biased region" description="Polar residues" evidence="1">
    <location>
        <begin position="145"/>
        <end position="156"/>
    </location>
</feature>
<sequence length="764" mass="82877">MQEEQKPSANPAEPAATAATGAASVSQSADATSRPVHASSDPLLQSRAAFIRSASRVAPEKIEEATGAPIASTVHPLPPIPSPVASVSELPASARPSRAASEDVVSEPTPPSPALADALSATASSPIREAAQPPSAPKVGKVSESGASSVPESVQPANAPADESEAGLELPPLDEVSFRFVTSAHYRESERALKQAFALTDDDLQFLNEMDHAVLAGVIDLPKYIAALRGEFSNFNDEEKSKLIGSLLAYRYLPFGKTVTPSAQDAAKEAGLVLPPAPYYQVYTKPMTYGGAAHEVARMAGIPLMGQAQERLRDLLISKVKGVRIDAQVEDQLARSADFGGLGLSKEKAKAAIDAMNDILGRVELMAEEEYSRWLSSAIKRAKPAPAVPSEPSAPKESDEDEREIAEIASTMPRPAKDTTSVLYRSVRATMDKIADKPRDEYLVRRLENIVSTRLRDVRSRNEVLMKLMRDVKVGGLGYAREIAEKVANHIEDGYKEFRDGIAMEEKSKIEQQLTEQEKKIEGRRRREAEEHALWYEEKIKSKRVEEEEKKQLLSRMKVIAQGYTTPLPHPVDLKEKAKERTKYGELVPAAATPTAAAPSVMHPAKPFSQAPGAKPTPPRKLPEKPMVKVSAATADLQARAQAGRPKMTDIRPPDRGLTGPLQEIGSLTLDQFRRLSADPAAAAARIKDKIDLLGQESFNKQVQGIQAWQQSPLQQMYLKLLAEAFKSGKPVNDLVTAKRAAGENVPSPEELSAIISLNAQMRM</sequence>
<feature type="compositionally biased region" description="Low complexity" evidence="1">
    <location>
        <begin position="114"/>
        <end position="126"/>
    </location>
</feature>
<evidence type="ECO:0000313" key="3">
    <source>
        <dbReference type="Proteomes" id="UP000710385"/>
    </source>
</evidence>
<dbReference type="EMBL" id="JABTTY010000001">
    <property type="protein sequence ID" value="MBE7525009.1"/>
    <property type="molecule type" value="Genomic_DNA"/>
</dbReference>
<gene>
    <name evidence="2" type="ORF">HS096_01255</name>
</gene>
<dbReference type="AlphaFoldDB" id="A0A928Y6D5"/>
<evidence type="ECO:0000256" key="1">
    <source>
        <dbReference type="SAM" id="MobiDB-lite"/>
    </source>
</evidence>
<feature type="compositionally biased region" description="Low complexity" evidence="1">
    <location>
        <begin position="7"/>
        <end position="29"/>
    </location>
</feature>
<feature type="region of interest" description="Disordered" evidence="1">
    <location>
        <begin position="57"/>
        <end position="168"/>
    </location>
</feature>
<feature type="region of interest" description="Disordered" evidence="1">
    <location>
        <begin position="595"/>
        <end position="625"/>
    </location>
</feature>
<name>A0A928Y6D5_UNCKA</name>
<accession>A0A928Y6D5</accession>
<dbReference type="Proteomes" id="UP000710385">
    <property type="component" value="Unassembled WGS sequence"/>
</dbReference>
<proteinExistence type="predicted"/>
<reference evidence="2" key="1">
    <citation type="submission" date="2020-05" db="EMBL/GenBank/DDBJ databases">
        <title>High-Quality Genomes of Partial-Nitritation/Anammox System by Hierarchical Clustering Based Hybrid Assembly.</title>
        <authorList>
            <person name="Liu L."/>
            <person name="Wang Y."/>
            <person name="Che Y."/>
            <person name="Chen Y."/>
            <person name="Xia Y."/>
            <person name="Luo R."/>
            <person name="Cheng S.H."/>
            <person name="Zheng C."/>
            <person name="Zhang T."/>
        </authorList>
    </citation>
    <scope>NUCLEOTIDE SEQUENCE</scope>
    <source>
        <strain evidence="2">H1_PAT1</strain>
    </source>
</reference>